<dbReference type="GO" id="GO:0000381">
    <property type="term" value="P:regulation of alternative mRNA splicing, via spliceosome"/>
    <property type="evidence" value="ECO:0007669"/>
    <property type="project" value="TreeGrafter"/>
</dbReference>
<name>A0AAD5JXM4_9FUNG</name>
<reference evidence="9" key="2">
    <citation type="submission" date="2023-02" db="EMBL/GenBank/DDBJ databases">
        <authorList>
            <consortium name="DOE Joint Genome Institute"/>
            <person name="Mondo S.J."/>
            <person name="Chang Y."/>
            <person name="Wang Y."/>
            <person name="Ahrendt S."/>
            <person name="Andreopoulos W."/>
            <person name="Barry K."/>
            <person name="Beard J."/>
            <person name="Benny G.L."/>
            <person name="Blankenship S."/>
            <person name="Bonito G."/>
            <person name="Cuomo C."/>
            <person name="Desiro A."/>
            <person name="Gervers K.A."/>
            <person name="Hundley H."/>
            <person name="Kuo A."/>
            <person name="LaButti K."/>
            <person name="Lang B.F."/>
            <person name="Lipzen A."/>
            <person name="O'Donnell K."/>
            <person name="Pangilinan J."/>
            <person name="Reynolds N."/>
            <person name="Sandor L."/>
            <person name="Smith M.W."/>
            <person name="Tsang A."/>
            <person name="Grigoriev I.V."/>
            <person name="Stajich J.E."/>
            <person name="Spatafora J.W."/>
        </authorList>
    </citation>
    <scope>NUCLEOTIDE SEQUENCE</scope>
    <source>
        <strain evidence="9">RSA 2281</strain>
    </source>
</reference>
<feature type="domain" description="RRM" evidence="8">
    <location>
        <begin position="248"/>
        <end position="322"/>
    </location>
</feature>
<organism evidence="9 10">
    <name type="scientific">Phascolomyces articulosus</name>
    <dbReference type="NCBI Taxonomy" id="60185"/>
    <lineage>
        <taxon>Eukaryota</taxon>
        <taxon>Fungi</taxon>
        <taxon>Fungi incertae sedis</taxon>
        <taxon>Mucoromycota</taxon>
        <taxon>Mucoromycotina</taxon>
        <taxon>Mucoromycetes</taxon>
        <taxon>Mucorales</taxon>
        <taxon>Lichtheimiaceae</taxon>
        <taxon>Phascolomyces</taxon>
    </lineage>
</organism>
<dbReference type="Pfam" id="PF00076">
    <property type="entry name" value="RRM_1"/>
    <property type="match status" value="2"/>
</dbReference>
<dbReference type="InterPro" id="IPR003954">
    <property type="entry name" value="RRM_euk-type"/>
</dbReference>
<dbReference type="Proteomes" id="UP001209540">
    <property type="component" value="Unassembled WGS sequence"/>
</dbReference>
<dbReference type="PROSITE" id="PS50102">
    <property type="entry name" value="RRM"/>
    <property type="match status" value="3"/>
</dbReference>
<feature type="region of interest" description="Disordered" evidence="7">
    <location>
        <begin position="1"/>
        <end position="38"/>
    </location>
</feature>
<dbReference type="GO" id="GO:0003723">
    <property type="term" value="F:RNA binding"/>
    <property type="evidence" value="ECO:0007669"/>
    <property type="project" value="UniProtKB-UniRule"/>
</dbReference>
<dbReference type="SMART" id="SM00361">
    <property type="entry name" value="RRM_1"/>
    <property type="match status" value="3"/>
</dbReference>
<keyword evidence="3 6" id="KW-0694">RNA-binding</keyword>
<dbReference type="PANTHER" id="PTHR47330">
    <property type="entry name" value="POLY(U)-BINDING-SPLICING FACTOR PUF60-B-RELATED"/>
    <property type="match status" value="1"/>
</dbReference>
<dbReference type="InterPro" id="IPR035979">
    <property type="entry name" value="RBD_domain_sf"/>
</dbReference>
<accession>A0AAD5JXM4</accession>
<sequence>MTDEPKKRTLSEVSDINDDTSKRARPDTVSEPWNDDSAINLTLEQKERLENAKNYAREMKSKLATPPPSTYTSSTATTTPDMNKFKTTRSTSTFVPNAQQQQPALATAKLMSLMPSAAAGAPGTTNKITPHAILSATNPHIHSGVDIRTLSVLARIYIGSINFELTEAHIRTAFQQFGTIKTISMSMNPVTMRHKGFCFLEYETPEAASLAVETLNGADFGGRPLKVGRPNNYATAASSAEIPIPPKSRIYIANINEMITEDNIQNIFEAFGQIKKCILLPDFLSRKHKGYGFIEFEDETAATTAMESMKNFEIGGQILRVSRCIVGGALTEGMKVLDSMPPPSATSAPGVVVPGLPPLPGQPGVTPGMTGAMTPVTTTGITSTPGKDDVMSKVNANIENLGLRKKIDLLQHQSYHPFQHQYPQFQQQQQQNSSQQQRGYQHDPTAVLRAAKLAKENAKASNDSVAKEEDMHVNSSQRYEIMQKLAASRQELSTYLLVQNAVSIGEVDDSLSEEFSDECSKFGKVEKVTIQKSDDDNKSEVREQPGWQPGDGDVKIFVQFETSSVADKARQVLDGRWFGGRKLKAQVIQVSDLDRYGIH</sequence>
<evidence type="ECO:0000256" key="6">
    <source>
        <dbReference type="PROSITE-ProRule" id="PRU00176"/>
    </source>
</evidence>
<feature type="compositionally biased region" description="Low complexity" evidence="7">
    <location>
        <begin position="70"/>
        <end position="80"/>
    </location>
</feature>
<dbReference type="PANTHER" id="PTHR47330:SF1">
    <property type="entry name" value="POLY(U)-BINDING-SPLICING FACTOR PUF60"/>
    <property type="match status" value="1"/>
</dbReference>
<feature type="region of interest" description="Disordered" evidence="7">
    <location>
        <begin position="58"/>
        <end position="82"/>
    </location>
</feature>
<dbReference type="InterPro" id="IPR051974">
    <property type="entry name" value="PUF60_regulator"/>
</dbReference>
<feature type="domain" description="RRM" evidence="8">
    <location>
        <begin position="494"/>
        <end position="590"/>
    </location>
</feature>
<dbReference type="FunFam" id="3.30.70.330:FF:000382">
    <property type="entry name" value="G-patch domain-containing protein"/>
    <property type="match status" value="1"/>
</dbReference>
<proteinExistence type="predicted"/>
<dbReference type="GO" id="GO:0071013">
    <property type="term" value="C:catalytic step 2 spliceosome"/>
    <property type="evidence" value="ECO:0007669"/>
    <property type="project" value="TreeGrafter"/>
</dbReference>
<dbReference type="EMBL" id="JAIXMP010000018">
    <property type="protein sequence ID" value="KAI9258882.1"/>
    <property type="molecule type" value="Genomic_DNA"/>
</dbReference>
<dbReference type="InterPro" id="IPR012677">
    <property type="entry name" value="Nucleotide-bd_a/b_plait_sf"/>
</dbReference>
<comment type="subcellular location">
    <subcellularLocation>
        <location evidence="1">Nucleus</location>
    </subcellularLocation>
</comment>
<evidence type="ECO:0000313" key="9">
    <source>
        <dbReference type="EMBL" id="KAI9258882.1"/>
    </source>
</evidence>
<evidence type="ECO:0000256" key="1">
    <source>
        <dbReference type="ARBA" id="ARBA00004123"/>
    </source>
</evidence>
<feature type="compositionally biased region" description="Basic and acidic residues" evidence="7">
    <location>
        <begin position="1"/>
        <end position="10"/>
    </location>
</feature>
<keyword evidence="10" id="KW-1185">Reference proteome</keyword>
<comment type="caution">
    <text evidence="9">The sequence shown here is derived from an EMBL/GenBank/DDBJ whole genome shotgun (WGS) entry which is preliminary data.</text>
</comment>
<feature type="compositionally biased region" description="Low complexity" evidence="7">
    <location>
        <begin position="423"/>
        <end position="437"/>
    </location>
</feature>
<protein>
    <recommendedName>
        <fullName evidence="8">RRM domain-containing protein</fullName>
    </recommendedName>
</protein>
<gene>
    <name evidence="9" type="ORF">BDA99DRAFT_514433</name>
</gene>
<evidence type="ECO:0000259" key="8">
    <source>
        <dbReference type="PROSITE" id="PS50102"/>
    </source>
</evidence>
<keyword evidence="5" id="KW-0539">Nucleus</keyword>
<keyword evidence="2" id="KW-0507">mRNA processing</keyword>
<evidence type="ECO:0000313" key="10">
    <source>
        <dbReference type="Proteomes" id="UP001209540"/>
    </source>
</evidence>
<evidence type="ECO:0000256" key="3">
    <source>
        <dbReference type="ARBA" id="ARBA00022884"/>
    </source>
</evidence>
<dbReference type="GO" id="GO:0006376">
    <property type="term" value="P:mRNA splice site recognition"/>
    <property type="evidence" value="ECO:0007669"/>
    <property type="project" value="TreeGrafter"/>
</dbReference>
<dbReference type="Gene3D" id="3.30.70.330">
    <property type="match status" value="3"/>
</dbReference>
<feature type="domain" description="RRM" evidence="8">
    <location>
        <begin position="154"/>
        <end position="232"/>
    </location>
</feature>
<dbReference type="GO" id="GO:0000380">
    <property type="term" value="P:alternative mRNA splicing, via spliceosome"/>
    <property type="evidence" value="ECO:0007669"/>
    <property type="project" value="TreeGrafter"/>
</dbReference>
<evidence type="ECO:0000256" key="4">
    <source>
        <dbReference type="ARBA" id="ARBA00023187"/>
    </source>
</evidence>
<dbReference type="GO" id="GO:0071011">
    <property type="term" value="C:precatalytic spliceosome"/>
    <property type="evidence" value="ECO:0007669"/>
    <property type="project" value="TreeGrafter"/>
</dbReference>
<dbReference type="SUPFAM" id="SSF54928">
    <property type="entry name" value="RNA-binding domain, RBD"/>
    <property type="match status" value="2"/>
</dbReference>
<feature type="compositionally biased region" description="Basic and acidic residues" evidence="7">
    <location>
        <begin position="531"/>
        <end position="543"/>
    </location>
</feature>
<dbReference type="SMART" id="SM00360">
    <property type="entry name" value="RRM"/>
    <property type="match status" value="3"/>
</dbReference>
<evidence type="ECO:0000256" key="2">
    <source>
        <dbReference type="ARBA" id="ARBA00022664"/>
    </source>
</evidence>
<feature type="region of interest" description="Disordered" evidence="7">
    <location>
        <begin position="423"/>
        <end position="443"/>
    </location>
</feature>
<dbReference type="AlphaFoldDB" id="A0AAD5JXM4"/>
<reference evidence="9" key="1">
    <citation type="journal article" date="2022" name="IScience">
        <title>Evolution of zygomycete secretomes and the origins of terrestrial fungal ecologies.</title>
        <authorList>
            <person name="Chang Y."/>
            <person name="Wang Y."/>
            <person name="Mondo S."/>
            <person name="Ahrendt S."/>
            <person name="Andreopoulos W."/>
            <person name="Barry K."/>
            <person name="Beard J."/>
            <person name="Benny G.L."/>
            <person name="Blankenship S."/>
            <person name="Bonito G."/>
            <person name="Cuomo C."/>
            <person name="Desiro A."/>
            <person name="Gervers K.A."/>
            <person name="Hundley H."/>
            <person name="Kuo A."/>
            <person name="LaButti K."/>
            <person name="Lang B.F."/>
            <person name="Lipzen A."/>
            <person name="O'Donnell K."/>
            <person name="Pangilinan J."/>
            <person name="Reynolds N."/>
            <person name="Sandor L."/>
            <person name="Smith M.E."/>
            <person name="Tsang A."/>
            <person name="Grigoriev I.V."/>
            <person name="Stajich J.E."/>
            <person name="Spatafora J.W."/>
        </authorList>
    </citation>
    <scope>NUCLEOTIDE SEQUENCE</scope>
    <source>
        <strain evidence="9">RSA 2281</strain>
    </source>
</reference>
<evidence type="ECO:0000256" key="5">
    <source>
        <dbReference type="ARBA" id="ARBA00023242"/>
    </source>
</evidence>
<evidence type="ECO:0000256" key="7">
    <source>
        <dbReference type="SAM" id="MobiDB-lite"/>
    </source>
</evidence>
<dbReference type="InterPro" id="IPR000504">
    <property type="entry name" value="RRM_dom"/>
</dbReference>
<keyword evidence="4" id="KW-0508">mRNA splicing</keyword>
<feature type="region of interest" description="Disordered" evidence="7">
    <location>
        <begin position="531"/>
        <end position="550"/>
    </location>
</feature>
<feature type="compositionally biased region" description="Basic and acidic residues" evidence="7">
    <location>
        <begin position="19"/>
        <end position="28"/>
    </location>
</feature>